<feature type="transmembrane region" description="Helical" evidence="12">
    <location>
        <begin position="285"/>
        <end position="304"/>
    </location>
</feature>
<dbReference type="Gene3D" id="3.30.565.10">
    <property type="entry name" value="Histidine kinase-like ATPase, C-terminal domain"/>
    <property type="match status" value="1"/>
</dbReference>
<dbReference type="InterPro" id="IPR003594">
    <property type="entry name" value="HATPase_dom"/>
</dbReference>
<accession>A0A1U9NGV8</accession>
<feature type="domain" description="Histidine kinase" evidence="13">
    <location>
        <begin position="1174"/>
        <end position="1408"/>
    </location>
</feature>
<gene>
    <name evidence="16" type="primary">cph1_4</name>
    <name evidence="16" type="ORF">STSP2_00314</name>
</gene>
<evidence type="ECO:0000256" key="8">
    <source>
        <dbReference type="ARBA" id="ARBA00022777"/>
    </source>
</evidence>
<dbReference type="InterPro" id="IPR013655">
    <property type="entry name" value="PAS_fold_3"/>
</dbReference>
<proteinExistence type="predicted"/>
<organism evidence="16 17">
    <name type="scientific">Anaerohalosphaera lusitana</name>
    <dbReference type="NCBI Taxonomy" id="1936003"/>
    <lineage>
        <taxon>Bacteria</taxon>
        <taxon>Pseudomonadati</taxon>
        <taxon>Planctomycetota</taxon>
        <taxon>Phycisphaerae</taxon>
        <taxon>Sedimentisphaerales</taxon>
        <taxon>Anaerohalosphaeraceae</taxon>
        <taxon>Anaerohalosphaera</taxon>
    </lineage>
</organism>
<feature type="transmembrane region" description="Helical" evidence="12">
    <location>
        <begin position="162"/>
        <end position="183"/>
    </location>
</feature>
<feature type="transmembrane region" description="Helical" evidence="12">
    <location>
        <begin position="248"/>
        <end position="265"/>
    </location>
</feature>
<dbReference type="InterPro" id="IPR007895">
    <property type="entry name" value="MASE1"/>
</dbReference>
<dbReference type="Proteomes" id="UP000189674">
    <property type="component" value="Chromosome"/>
</dbReference>
<dbReference type="CDD" id="cd00130">
    <property type="entry name" value="PAS"/>
    <property type="match status" value="3"/>
</dbReference>
<keyword evidence="7 12" id="KW-0812">Transmembrane</keyword>
<dbReference type="Gene3D" id="3.30.450.40">
    <property type="match status" value="1"/>
</dbReference>
<dbReference type="STRING" id="1936003.STSP2_00314"/>
<dbReference type="GO" id="GO:0005886">
    <property type="term" value="C:plasma membrane"/>
    <property type="evidence" value="ECO:0007669"/>
    <property type="project" value="UniProtKB-SubCell"/>
</dbReference>
<dbReference type="InterPro" id="IPR035965">
    <property type="entry name" value="PAS-like_dom_sf"/>
</dbReference>
<dbReference type="PANTHER" id="PTHR43304:SF1">
    <property type="entry name" value="PAC DOMAIN-CONTAINING PROTEIN"/>
    <property type="match status" value="1"/>
</dbReference>
<comment type="subcellular location">
    <subcellularLocation>
        <location evidence="2">Cell membrane</location>
        <topology evidence="2">Multi-pass membrane protein</topology>
    </subcellularLocation>
</comment>
<keyword evidence="17" id="KW-1185">Reference proteome</keyword>
<dbReference type="SUPFAM" id="SSF47384">
    <property type="entry name" value="Homodimeric domain of signal transducing histidine kinase"/>
    <property type="match status" value="1"/>
</dbReference>
<dbReference type="Pfam" id="PF01590">
    <property type="entry name" value="GAF"/>
    <property type="match status" value="1"/>
</dbReference>
<dbReference type="Gene3D" id="1.10.287.130">
    <property type="match status" value="1"/>
</dbReference>
<sequence length="1410" mass="160611">MADTRRLKPVPSLLRQLPLLGILVLGILVTHIFGNVIYLQPGSLSNIWLTNGLILGVLLITSTRTWIKVMLIYALMSFSTSFAYEDVSFALYASTADLLAPLAIASIIRFGLSYSDFNFHRLTHALALIIAVFLVEGLFSLIGAVAHHTRSPEIPFLYGYQIWWLSNALGDIMIASAIVAWTHSYKNIGPFDRNAAKIIELIVIIFTTFFACLYIFTTVTPELRSILEYPYVILLLLIWAALRFHPRWSITLLLAVALTGAYLTSDGTGPFIAPELMSYQSALAFQVFVLTCTLATLIITSVTFERTETQKNLDQSRAVLDAAFNSTTEAVIVVDENNKILHYNNRFAQMWSIPQNLLERDNSEAAVEFGLPKLKNPNKWSARLHEMKKSDGTYNDLMEFKDGRIIETVVTPLKGKAGRAWFFRDITKQKNTELELELARRDLEKRVEQRTAQLRQSERSLELATEASGMMLWNWNVPEGIFTFDQTLQHYLGLPEMKVTVKTWHTLIHPDDRERILGEAAEQLRNLERSYEQEYRIMTATGQYRWVLARGRTVERTPEGKPLRRTGLITDIHDRKEAENQLIIFKSFAQASGQAIGMSDLDCRITWFNDAMAKMIGADLEEVQGKQFSMFLPDHTISLLNDEIMPALWTRGQWYGEMQLLSPEGIISTINNYFLIRNNKDQPLAIAVIAADISERKQMEEELRQHRDNLARLVDQQTADLRNTNLQLQEEIKEHARAELALRESEQTARALLDSTLETLILCDTDTHILMINKTGARRLGRTPQQLIGVPIFSLFEKSLAQKRRRYFEAVIKTGIPQQQEDTRNDTDFSAHMFPVKNDAGQVVMVAIFAEDITERKKAERQLLASQQKYKTLFEAAGDALLILKDYNFFDCNDKALEVFACTKAQLLQKPPFYFSPENQPDGTDSKTKAIQKMDAALAGKQQFFEWKHKKYDGTLFDAEVTLNRLDIDNQPCLQAIVRDITRRKTAENELKEKNTMFRAVVEATAKTTGENFFNTLVEQLAEATGFDHVFVGDLVKPGNDHISTRANYHFGKLDKNIEYTLKYTPCANVIRGKTCVYPEHIQHIYPKDKLLKEMKAESYLGFPLQDYQGHVLGLLTAIGCSPLDKPEYYQDILRVFAARASAEVQRIVAEHERENLLNSLAALNRELENVLYVSSHDLRSPLVNIHGFASELQSSCRQLNETLKQIEIPPQTKKVLAPILIEDIPTSLDFITKNVERMDMLVKGLSQFCRIGRETPTPQHLDMNRLIHDIVDSMKPQIHQANAEVRVQDLPPCYADKNHVTRIFANLIDNAIKYRDPKCPLRIEIKQCKSNQRIVYTVKDNGLGIAPEHQKRIFQVFHRLEPTGPVTGEGLGLTIVERLVEMNRGKIWVHSKPEKGSKFYVSLPAAQNI</sequence>
<keyword evidence="9 12" id="KW-1133">Transmembrane helix</keyword>
<evidence type="ECO:0000256" key="12">
    <source>
        <dbReference type="SAM" id="Phobius"/>
    </source>
</evidence>
<keyword evidence="6 16" id="KW-0808">Transferase</keyword>
<feature type="transmembrane region" description="Helical" evidence="12">
    <location>
        <begin position="20"/>
        <end position="38"/>
    </location>
</feature>
<dbReference type="SMART" id="SM00086">
    <property type="entry name" value="PAC"/>
    <property type="match status" value="4"/>
</dbReference>
<evidence type="ECO:0000313" key="17">
    <source>
        <dbReference type="Proteomes" id="UP000189674"/>
    </source>
</evidence>
<dbReference type="FunFam" id="3.30.565.10:FF:000006">
    <property type="entry name" value="Sensor histidine kinase WalK"/>
    <property type="match status" value="1"/>
</dbReference>
<dbReference type="Pfam" id="PF08447">
    <property type="entry name" value="PAS_3"/>
    <property type="match status" value="1"/>
</dbReference>
<dbReference type="InterPro" id="IPR000014">
    <property type="entry name" value="PAS"/>
</dbReference>
<dbReference type="InterPro" id="IPR013656">
    <property type="entry name" value="PAS_4"/>
</dbReference>
<dbReference type="Pfam" id="PF13426">
    <property type="entry name" value="PAS_9"/>
    <property type="match status" value="1"/>
</dbReference>
<dbReference type="SMART" id="SM00387">
    <property type="entry name" value="HATPase_c"/>
    <property type="match status" value="1"/>
</dbReference>
<evidence type="ECO:0000259" key="13">
    <source>
        <dbReference type="PROSITE" id="PS50109"/>
    </source>
</evidence>
<feature type="transmembrane region" description="Helical" evidence="12">
    <location>
        <begin position="90"/>
        <end position="112"/>
    </location>
</feature>
<evidence type="ECO:0000256" key="1">
    <source>
        <dbReference type="ARBA" id="ARBA00000085"/>
    </source>
</evidence>
<feature type="transmembrane region" description="Helical" evidence="12">
    <location>
        <begin position="195"/>
        <end position="217"/>
    </location>
</feature>
<dbReference type="EC" id="2.7.13.3" evidence="3"/>
<feature type="domain" description="PAS" evidence="14">
    <location>
        <begin position="745"/>
        <end position="815"/>
    </location>
</feature>
<reference evidence="17" key="1">
    <citation type="submission" date="2017-02" db="EMBL/GenBank/DDBJ databases">
        <title>Comparative genomics and description of representatives of a novel lineage of planctomycetes thriving in anoxic sediments.</title>
        <authorList>
            <person name="Spring S."/>
            <person name="Bunk B."/>
            <person name="Sproer C."/>
        </authorList>
    </citation>
    <scope>NUCLEOTIDE SEQUENCE [LARGE SCALE GENOMIC DNA]</scope>
    <source>
        <strain evidence="17">ST-NAGAB-D1</strain>
    </source>
</reference>
<dbReference type="CDD" id="cd00075">
    <property type="entry name" value="HATPase"/>
    <property type="match status" value="1"/>
</dbReference>
<evidence type="ECO:0000256" key="2">
    <source>
        <dbReference type="ARBA" id="ARBA00004651"/>
    </source>
</evidence>
<dbReference type="Gene3D" id="3.30.450.20">
    <property type="entry name" value="PAS domain"/>
    <property type="match status" value="5"/>
</dbReference>
<feature type="coiled-coil region" evidence="11">
    <location>
        <begin position="689"/>
        <end position="748"/>
    </location>
</feature>
<feature type="domain" description="PAS" evidence="14">
    <location>
        <begin position="600"/>
        <end position="634"/>
    </location>
</feature>
<dbReference type="SMART" id="SM00091">
    <property type="entry name" value="PAS"/>
    <property type="match status" value="5"/>
</dbReference>
<dbReference type="SMART" id="SM00065">
    <property type="entry name" value="GAF"/>
    <property type="match status" value="1"/>
</dbReference>
<evidence type="ECO:0000256" key="5">
    <source>
        <dbReference type="ARBA" id="ARBA00022553"/>
    </source>
</evidence>
<comment type="catalytic activity">
    <reaction evidence="1">
        <text>ATP + protein L-histidine = ADP + protein N-phospho-L-histidine.</text>
        <dbReference type="EC" id="2.7.13.3"/>
    </reaction>
</comment>
<keyword evidence="4" id="KW-1003">Cell membrane</keyword>
<evidence type="ECO:0000259" key="14">
    <source>
        <dbReference type="PROSITE" id="PS50112"/>
    </source>
</evidence>
<dbReference type="EMBL" id="CP019791">
    <property type="protein sequence ID" value="AQT67171.1"/>
    <property type="molecule type" value="Genomic_DNA"/>
</dbReference>
<evidence type="ECO:0000256" key="3">
    <source>
        <dbReference type="ARBA" id="ARBA00012438"/>
    </source>
</evidence>
<dbReference type="InterPro" id="IPR003018">
    <property type="entry name" value="GAF"/>
</dbReference>
<evidence type="ECO:0000256" key="9">
    <source>
        <dbReference type="ARBA" id="ARBA00022989"/>
    </source>
</evidence>
<dbReference type="SUPFAM" id="SSF55874">
    <property type="entry name" value="ATPase domain of HSP90 chaperone/DNA topoisomerase II/histidine kinase"/>
    <property type="match status" value="1"/>
</dbReference>
<keyword evidence="11" id="KW-0175">Coiled coil</keyword>
<dbReference type="KEGG" id="alus:STSP2_00314"/>
<evidence type="ECO:0000259" key="15">
    <source>
        <dbReference type="PROSITE" id="PS50113"/>
    </source>
</evidence>
<dbReference type="SUPFAM" id="SSF55785">
    <property type="entry name" value="PYP-like sensor domain (PAS domain)"/>
    <property type="match status" value="5"/>
</dbReference>
<dbReference type="OrthoDB" id="231918at2"/>
<feature type="domain" description="PAC" evidence="15">
    <location>
        <begin position="806"/>
        <end position="865"/>
    </location>
</feature>
<evidence type="ECO:0000313" key="16">
    <source>
        <dbReference type="EMBL" id="AQT67171.1"/>
    </source>
</evidence>
<feature type="domain" description="PAC" evidence="15">
    <location>
        <begin position="654"/>
        <end position="705"/>
    </location>
</feature>
<evidence type="ECO:0000256" key="6">
    <source>
        <dbReference type="ARBA" id="ARBA00022679"/>
    </source>
</evidence>
<feature type="domain" description="PAC" evidence="15">
    <location>
        <begin position="531"/>
        <end position="584"/>
    </location>
</feature>
<dbReference type="InterPro" id="IPR004358">
    <property type="entry name" value="Sig_transdc_His_kin-like_C"/>
</dbReference>
<dbReference type="InterPro" id="IPR000700">
    <property type="entry name" value="PAS-assoc_C"/>
</dbReference>
<dbReference type="InterPro" id="IPR005467">
    <property type="entry name" value="His_kinase_dom"/>
</dbReference>
<dbReference type="NCBIfam" id="TIGR00229">
    <property type="entry name" value="sensory_box"/>
    <property type="match status" value="4"/>
</dbReference>
<evidence type="ECO:0000256" key="4">
    <source>
        <dbReference type="ARBA" id="ARBA00022475"/>
    </source>
</evidence>
<dbReference type="PROSITE" id="PS50113">
    <property type="entry name" value="PAC"/>
    <property type="match status" value="3"/>
</dbReference>
<dbReference type="InterPro" id="IPR052162">
    <property type="entry name" value="Sensor_kinase/Photoreceptor"/>
</dbReference>
<evidence type="ECO:0000256" key="7">
    <source>
        <dbReference type="ARBA" id="ARBA00022692"/>
    </source>
</evidence>
<dbReference type="PROSITE" id="PS50112">
    <property type="entry name" value="PAS"/>
    <property type="match status" value="2"/>
</dbReference>
<keyword evidence="8" id="KW-0418">Kinase</keyword>
<feature type="transmembrane region" description="Helical" evidence="12">
    <location>
        <begin position="223"/>
        <end position="241"/>
    </location>
</feature>
<dbReference type="InterPro" id="IPR036890">
    <property type="entry name" value="HATPase_C_sf"/>
</dbReference>
<evidence type="ECO:0000256" key="11">
    <source>
        <dbReference type="SAM" id="Coils"/>
    </source>
</evidence>
<dbReference type="GO" id="GO:0000155">
    <property type="term" value="F:phosphorelay sensor kinase activity"/>
    <property type="evidence" value="ECO:0007669"/>
    <property type="project" value="InterPro"/>
</dbReference>
<dbReference type="RefSeq" id="WP_146659195.1">
    <property type="nucleotide sequence ID" value="NZ_CP019791.1"/>
</dbReference>
<dbReference type="Pfam" id="PF13188">
    <property type="entry name" value="PAS_8"/>
    <property type="match status" value="1"/>
</dbReference>
<dbReference type="PRINTS" id="PR00344">
    <property type="entry name" value="BCTRLSENSOR"/>
</dbReference>
<dbReference type="Pfam" id="PF02518">
    <property type="entry name" value="HATPase_c"/>
    <property type="match status" value="1"/>
</dbReference>
<dbReference type="PROSITE" id="PS50109">
    <property type="entry name" value="HIS_KIN"/>
    <property type="match status" value="1"/>
</dbReference>
<keyword evidence="5" id="KW-0597">Phosphoprotein</keyword>
<dbReference type="PANTHER" id="PTHR43304">
    <property type="entry name" value="PHYTOCHROME-LIKE PROTEIN CPH1"/>
    <property type="match status" value="1"/>
</dbReference>
<evidence type="ECO:0000256" key="10">
    <source>
        <dbReference type="ARBA" id="ARBA00023136"/>
    </source>
</evidence>
<keyword evidence="10 12" id="KW-0472">Membrane</keyword>
<dbReference type="InterPro" id="IPR029016">
    <property type="entry name" value="GAF-like_dom_sf"/>
</dbReference>
<dbReference type="InterPro" id="IPR036097">
    <property type="entry name" value="HisK_dim/P_sf"/>
</dbReference>
<dbReference type="Pfam" id="PF08448">
    <property type="entry name" value="PAS_4"/>
    <property type="match status" value="2"/>
</dbReference>
<feature type="transmembrane region" description="Helical" evidence="12">
    <location>
        <begin position="124"/>
        <end position="142"/>
    </location>
</feature>
<protein>
    <recommendedName>
        <fullName evidence="3">histidine kinase</fullName>
        <ecNumber evidence="3">2.7.13.3</ecNumber>
    </recommendedName>
</protein>
<dbReference type="SUPFAM" id="SSF55781">
    <property type="entry name" value="GAF domain-like"/>
    <property type="match status" value="1"/>
</dbReference>
<name>A0A1U9NGV8_9BACT</name>
<dbReference type="InterPro" id="IPR001610">
    <property type="entry name" value="PAC"/>
</dbReference>
<dbReference type="Pfam" id="PF05231">
    <property type="entry name" value="MASE1"/>
    <property type="match status" value="1"/>
</dbReference>